<dbReference type="PATRIC" id="fig|1423739.3.peg.1455"/>
<dbReference type="STRING" id="1423739.FC85_GL001391"/>
<organism evidence="3 4">
    <name type="scientific">Lentilactobacillus diolivorans DSM 14421</name>
    <dbReference type="NCBI Taxonomy" id="1423739"/>
    <lineage>
        <taxon>Bacteria</taxon>
        <taxon>Bacillati</taxon>
        <taxon>Bacillota</taxon>
        <taxon>Bacilli</taxon>
        <taxon>Lactobacillales</taxon>
        <taxon>Lactobacillaceae</taxon>
        <taxon>Lentilactobacillus</taxon>
    </lineage>
</organism>
<dbReference type="CDD" id="cd06664">
    <property type="entry name" value="IscU_like"/>
    <property type="match status" value="1"/>
</dbReference>
<comment type="similarity">
    <text evidence="1">Belongs to the NifU family.</text>
</comment>
<evidence type="ECO:0000256" key="1">
    <source>
        <dbReference type="ARBA" id="ARBA00006420"/>
    </source>
</evidence>
<protein>
    <submittedName>
        <fullName evidence="3">NifU family SUF system FeS assembly protein</fullName>
    </submittedName>
</protein>
<dbReference type="EMBL" id="AZEY01000098">
    <property type="protein sequence ID" value="KRL64121.1"/>
    <property type="molecule type" value="Genomic_DNA"/>
</dbReference>
<evidence type="ECO:0000259" key="2">
    <source>
        <dbReference type="Pfam" id="PF01592"/>
    </source>
</evidence>
<dbReference type="Gene3D" id="3.90.1010.10">
    <property type="match status" value="1"/>
</dbReference>
<dbReference type="GO" id="GO:0016226">
    <property type="term" value="P:iron-sulfur cluster assembly"/>
    <property type="evidence" value="ECO:0007669"/>
    <property type="project" value="InterPro"/>
</dbReference>
<dbReference type="AlphaFoldDB" id="A0A0R1S686"/>
<dbReference type="NCBIfam" id="TIGR01994">
    <property type="entry name" value="SUF_scaf_2"/>
    <property type="match status" value="1"/>
</dbReference>
<name>A0A0R1S686_9LACO</name>
<accession>A0A0R1S686</accession>
<dbReference type="GO" id="GO:0051536">
    <property type="term" value="F:iron-sulfur cluster binding"/>
    <property type="evidence" value="ECO:0007669"/>
    <property type="project" value="InterPro"/>
</dbReference>
<feature type="domain" description="NIF system FeS cluster assembly NifU N-terminal" evidence="2">
    <location>
        <begin position="10"/>
        <end position="130"/>
    </location>
</feature>
<sequence length="151" mass="16241">MGLAKLNQLYREVILDHAQNPRHHGDLTKASGTLTLRNPTCGDVINVSVLIRDNQIADVTFSGTGCTISQASASLMTTVLIHQPVDQARQLILAFSHLITGQPISEQLEEQLGDAVLVGSVAEFPTRIKCAALAWHALDNLLAQKGVGNHD</sequence>
<dbReference type="PANTHER" id="PTHR10093">
    <property type="entry name" value="IRON-SULFUR CLUSTER ASSEMBLY ENZYME NIFU HOMOLOG"/>
    <property type="match status" value="1"/>
</dbReference>
<evidence type="ECO:0000313" key="3">
    <source>
        <dbReference type="EMBL" id="KRL64121.1"/>
    </source>
</evidence>
<evidence type="ECO:0000313" key="4">
    <source>
        <dbReference type="Proteomes" id="UP000052013"/>
    </source>
</evidence>
<dbReference type="InterPro" id="IPR002871">
    <property type="entry name" value="NIF_FeS_clus_asmbl_NifU_N"/>
</dbReference>
<dbReference type="Pfam" id="PF01592">
    <property type="entry name" value="NifU_N"/>
    <property type="match status" value="1"/>
</dbReference>
<gene>
    <name evidence="3" type="ORF">FC85_GL001391</name>
</gene>
<dbReference type="Proteomes" id="UP000052013">
    <property type="component" value="Unassembled WGS sequence"/>
</dbReference>
<dbReference type="GO" id="GO:0005506">
    <property type="term" value="F:iron ion binding"/>
    <property type="evidence" value="ECO:0007669"/>
    <property type="project" value="InterPro"/>
</dbReference>
<reference evidence="3 4" key="1">
    <citation type="journal article" date="2015" name="Genome Announc.">
        <title>Expanding the biotechnology potential of lactobacilli through comparative genomics of 213 strains and associated genera.</title>
        <authorList>
            <person name="Sun Z."/>
            <person name="Harris H.M."/>
            <person name="McCann A."/>
            <person name="Guo C."/>
            <person name="Argimon S."/>
            <person name="Zhang W."/>
            <person name="Yang X."/>
            <person name="Jeffery I.B."/>
            <person name="Cooney J.C."/>
            <person name="Kagawa T.F."/>
            <person name="Liu W."/>
            <person name="Song Y."/>
            <person name="Salvetti E."/>
            <person name="Wrobel A."/>
            <person name="Rasinkangas P."/>
            <person name="Parkhill J."/>
            <person name="Rea M.C."/>
            <person name="O'Sullivan O."/>
            <person name="Ritari J."/>
            <person name="Douillard F.P."/>
            <person name="Paul Ross R."/>
            <person name="Yang R."/>
            <person name="Briner A.E."/>
            <person name="Felis G.E."/>
            <person name="de Vos W.M."/>
            <person name="Barrangou R."/>
            <person name="Klaenhammer T.R."/>
            <person name="Caufield P.W."/>
            <person name="Cui Y."/>
            <person name="Zhang H."/>
            <person name="O'Toole P.W."/>
        </authorList>
    </citation>
    <scope>NUCLEOTIDE SEQUENCE [LARGE SCALE GENOMIC DNA]</scope>
    <source>
        <strain evidence="3 4">DSM 14421</strain>
    </source>
</reference>
<dbReference type="SUPFAM" id="SSF82649">
    <property type="entry name" value="SufE/NifU"/>
    <property type="match status" value="1"/>
</dbReference>
<proteinExistence type="inferred from homology"/>
<comment type="caution">
    <text evidence="3">The sequence shown here is derived from an EMBL/GenBank/DDBJ whole genome shotgun (WGS) entry which is preliminary data.</text>
</comment>
<dbReference type="RefSeq" id="WP_057865812.1">
    <property type="nucleotide sequence ID" value="NZ_AZEY01000098.1"/>
</dbReference>
<dbReference type="FunFam" id="3.90.1010.10:FF:000002">
    <property type="entry name" value="Iron-sulfur cluster assembly scaffold protein NifU"/>
    <property type="match status" value="1"/>
</dbReference>